<name>A0A8H4KQE9_9HYPO</name>
<feature type="region of interest" description="Disordered" evidence="1">
    <location>
        <begin position="523"/>
        <end position="542"/>
    </location>
</feature>
<accession>A0A8H4KQE9</accession>
<dbReference type="PANTHER" id="PTHR13379:SF0">
    <property type="entry name" value="UPF0415 PROTEIN C7ORF25"/>
    <property type="match status" value="1"/>
</dbReference>
<dbReference type="EMBL" id="JAADJG010000117">
    <property type="protein sequence ID" value="KAF4454686.1"/>
    <property type="molecule type" value="Genomic_DNA"/>
</dbReference>
<feature type="compositionally biased region" description="Basic and acidic residues" evidence="1">
    <location>
        <begin position="523"/>
        <end position="534"/>
    </location>
</feature>
<dbReference type="OrthoDB" id="441890at2759"/>
<protein>
    <recommendedName>
        <fullName evidence="4">DUF1308 domain-containing protein</fullName>
    </recommendedName>
</protein>
<dbReference type="Proteomes" id="UP000605986">
    <property type="component" value="Unassembled WGS sequence"/>
</dbReference>
<evidence type="ECO:0000313" key="3">
    <source>
        <dbReference type="Proteomes" id="UP000605986"/>
    </source>
</evidence>
<comment type="caution">
    <text evidence="2">The sequence shown here is derived from an EMBL/GenBank/DDBJ whole genome shotgun (WGS) entry which is preliminary data.</text>
</comment>
<gene>
    <name evidence="2" type="ORF">F53441_2764</name>
</gene>
<evidence type="ECO:0000313" key="2">
    <source>
        <dbReference type="EMBL" id="KAF4454686.1"/>
    </source>
</evidence>
<proteinExistence type="predicted"/>
<keyword evidence="3" id="KW-1185">Reference proteome</keyword>
<reference evidence="2" key="1">
    <citation type="submission" date="2020-01" db="EMBL/GenBank/DDBJ databases">
        <title>Identification and distribution of gene clusters putatively required for synthesis of sphingolipid metabolism inhibitors in phylogenetically diverse species of the filamentous fungus Fusarium.</title>
        <authorList>
            <person name="Kim H.-S."/>
            <person name="Busman M."/>
            <person name="Brown D.W."/>
            <person name="Divon H."/>
            <person name="Uhlig S."/>
            <person name="Proctor R.H."/>
        </authorList>
    </citation>
    <scope>NUCLEOTIDE SEQUENCE</scope>
    <source>
        <strain evidence="2">NRRL 53441</strain>
    </source>
</reference>
<evidence type="ECO:0000256" key="1">
    <source>
        <dbReference type="SAM" id="MobiDB-lite"/>
    </source>
</evidence>
<sequence>MLDVPDSHSTSQPNGTEITLRQSRMLDSARRHSTLLTTTIHEIKQFAQALESKSRPVSSCGLPTFLRDLERENTTFYNLVTELSSTNFDDQQLTLRERKLDASITISTQSIAQWNRLKKSHGFVAINQSFQGSSKILRRQEIEKRQVSGKEKHNMHRTLKEQARVEVDVVQEGREWIAVKAVSRDRLARQMNDCGWGWGDHELGDQVDRDEWEDAPLAKYVQRLVNAARMNRHEYRFPHIRLVLTNLSRGEEELDILLHQLENMDPLVQVIIEDQNSDFVTMPHPPLDEAISNLIGNELTSLTHTVNLDHTILIDLISDLTHLKLRPQPWQSRTTRAQIEEENAHAGGLMSRVLYPVLAGRKLVCTREAADHFHDVLRSVGTATERERGRLLIPWGDNKQETCPNVIRERFQQLTIYPLPSNVQIPVTVIDEPWDMEAIKSAVSQGTLPQVAQDVAFSSAFKSSKLSIFMYGWAAGLTTVTSNKEVRGQIRTWVEAHRKHDEEFGPHIWRLEVTRNLLAKAAKPREGWQEKDGVDADEGDDE</sequence>
<evidence type="ECO:0008006" key="4">
    <source>
        <dbReference type="Google" id="ProtNLM"/>
    </source>
</evidence>
<organism evidence="2 3">
    <name type="scientific">Fusarium austroafricanum</name>
    <dbReference type="NCBI Taxonomy" id="2364996"/>
    <lineage>
        <taxon>Eukaryota</taxon>
        <taxon>Fungi</taxon>
        <taxon>Dikarya</taxon>
        <taxon>Ascomycota</taxon>
        <taxon>Pezizomycotina</taxon>
        <taxon>Sordariomycetes</taxon>
        <taxon>Hypocreomycetidae</taxon>
        <taxon>Hypocreales</taxon>
        <taxon>Nectriaceae</taxon>
        <taxon>Fusarium</taxon>
        <taxon>Fusarium concolor species complex</taxon>
    </lineage>
</organism>
<dbReference type="PANTHER" id="PTHR13379">
    <property type="entry name" value="UNCHARACTERIZED DUF1308"/>
    <property type="match status" value="1"/>
</dbReference>
<dbReference type="AlphaFoldDB" id="A0A8H4KQE9"/>